<gene>
    <name evidence="9" type="ORF">AMJ87_05925</name>
</gene>
<organism evidence="9 10">
    <name type="scientific">candidate division WOR_3 bacterium SM23_60</name>
    <dbReference type="NCBI Taxonomy" id="1703780"/>
    <lineage>
        <taxon>Bacteria</taxon>
        <taxon>Bacteria division WOR-3</taxon>
    </lineage>
</organism>
<dbReference type="InterPro" id="IPR034746">
    <property type="entry name" value="POTRA"/>
</dbReference>
<dbReference type="PANTHER" id="PTHR12815">
    <property type="entry name" value="SORTING AND ASSEMBLY MACHINERY SAMM50 PROTEIN FAMILY MEMBER"/>
    <property type="match status" value="1"/>
</dbReference>
<dbReference type="Gene3D" id="2.40.160.50">
    <property type="entry name" value="membrane protein fhac: a member of the omp85/tpsb transporter family"/>
    <property type="match status" value="1"/>
</dbReference>
<dbReference type="GO" id="GO:0009279">
    <property type="term" value="C:cell outer membrane"/>
    <property type="evidence" value="ECO:0007669"/>
    <property type="project" value="UniProtKB-UniRule"/>
</dbReference>
<evidence type="ECO:0000256" key="5">
    <source>
        <dbReference type="ARBA" id="ARBA00023136"/>
    </source>
</evidence>
<proteinExistence type="predicted"/>
<name>A0A0S8GGG1_UNCW3</name>
<evidence type="ECO:0000313" key="9">
    <source>
        <dbReference type="EMBL" id="KPK72014.1"/>
    </source>
</evidence>
<evidence type="ECO:0000256" key="4">
    <source>
        <dbReference type="ARBA" id="ARBA00022737"/>
    </source>
</evidence>
<dbReference type="EMBL" id="LJUO01000044">
    <property type="protein sequence ID" value="KPK72014.1"/>
    <property type="molecule type" value="Genomic_DNA"/>
</dbReference>
<evidence type="ECO:0000256" key="7">
    <source>
        <dbReference type="NCBIfam" id="TIGR03303"/>
    </source>
</evidence>
<evidence type="ECO:0000256" key="1">
    <source>
        <dbReference type="ARBA" id="ARBA00004370"/>
    </source>
</evidence>
<accession>A0A0S8GGG1</accession>
<feature type="domain" description="POTRA" evidence="8">
    <location>
        <begin position="247"/>
        <end position="323"/>
    </location>
</feature>
<protein>
    <recommendedName>
        <fullName evidence="7">Outer membrane protein assembly factor BamA</fullName>
    </recommendedName>
</protein>
<dbReference type="AlphaFoldDB" id="A0A0S8GGG1"/>
<dbReference type="Gene3D" id="3.10.20.310">
    <property type="entry name" value="membrane protein fhac"/>
    <property type="match status" value="4"/>
</dbReference>
<keyword evidence="6" id="KW-0998">Cell outer membrane</keyword>
<evidence type="ECO:0000256" key="3">
    <source>
        <dbReference type="ARBA" id="ARBA00022692"/>
    </source>
</evidence>
<dbReference type="InterPro" id="IPR000184">
    <property type="entry name" value="Bac_surfAg_D15"/>
</dbReference>
<dbReference type="PROSITE" id="PS51779">
    <property type="entry name" value="POTRA"/>
    <property type="match status" value="3"/>
</dbReference>
<dbReference type="Pfam" id="PF01103">
    <property type="entry name" value="Omp85"/>
    <property type="match status" value="1"/>
</dbReference>
<dbReference type="GO" id="GO:0071709">
    <property type="term" value="P:membrane assembly"/>
    <property type="evidence" value="ECO:0007669"/>
    <property type="project" value="InterPro"/>
</dbReference>
<keyword evidence="5" id="KW-0472">Membrane</keyword>
<feature type="domain" description="POTRA" evidence="8">
    <location>
        <begin position="162"/>
        <end position="244"/>
    </location>
</feature>
<comment type="caution">
    <text evidence="9">The sequence shown here is derived from an EMBL/GenBank/DDBJ whole genome shotgun (WGS) entry which is preliminary data.</text>
</comment>
<dbReference type="InterPro" id="IPR039910">
    <property type="entry name" value="D15-like"/>
</dbReference>
<evidence type="ECO:0000313" key="10">
    <source>
        <dbReference type="Proteomes" id="UP000051096"/>
    </source>
</evidence>
<comment type="subcellular location">
    <subcellularLocation>
        <location evidence="1">Membrane</location>
    </subcellularLocation>
</comment>
<feature type="domain" description="POTRA" evidence="8">
    <location>
        <begin position="326"/>
        <end position="399"/>
    </location>
</feature>
<sequence>MILLSLLIAYTIVNVEVDAQWTDSQLLIDASGLQIGSELPSNGIQEALSNLNRLRLFNYVAIDTTILGDGVFVTIRVDEAPFLARVPQISGNQKVRSADIQKEIGLRVGQVLTDKTIFNAKRDILTLYKEKSFYETAVQDSVSVDSLNKAVLYFMIEEGSEPRIGSIEITGNEAFSDGAITKLMQNKPKAFLRKGKLDEAKLEEDIEKIRLFYREKGYLDVQVDEPSIDVVNNQFVITINVEENKKYYIGDISFTGNELFGSQYLNNLLALSSGSVYNQTEVNESLNALIGAYADEGYIYASIVPSETVRDTIIDIEYVINESFPANVNRVIITGNLSTRENVIRREIRTIPGERFRRSDVIRSARELFNLGFFDDIIPTPGTPDDSGNIDLIYQIKEKQGAASIGGGISYSGFDKMTAYFELSHPNIFGRGQRLYSKFEIGGRLTNVQLGFTEPRLFDTRRSVGIDLYYTNRFWDYYTKRDLGFAGRIALPFYLDYTRFGYVLRVERSEVFDISSTYVAPETGYSLFNDTIPKWTVANLFTVTRDSRDYIFNPSSGTYLVFRAEFAKKFLFANVDYNRFTLEARTYFPLFWKFVIMARMKAGFVTGADEVPLYKRFYVGGVGEDGVRGYPDRSLTPELNGQYVGGNAVYINNVELKLKASQGLAFLLFYDTGKAFPSYRDVNFHDLARGAGAGIRIEIPLMGLLGFDMGYGFDRAQPGWEAHFQINPYGIF</sequence>
<dbReference type="InterPro" id="IPR010827">
    <property type="entry name" value="BamA/TamA_POTRA"/>
</dbReference>
<dbReference type="PANTHER" id="PTHR12815:SF18">
    <property type="entry name" value="SORTING AND ASSEMBLY MACHINERY COMPONENT 50 HOMOLOG"/>
    <property type="match status" value="1"/>
</dbReference>
<dbReference type="PIRSF" id="PIRSF006076">
    <property type="entry name" value="OM_assembly_OMP85"/>
    <property type="match status" value="1"/>
</dbReference>
<keyword evidence="3" id="KW-0812">Transmembrane</keyword>
<dbReference type="InterPro" id="IPR023707">
    <property type="entry name" value="OM_assembly_BamA"/>
</dbReference>
<evidence type="ECO:0000256" key="2">
    <source>
        <dbReference type="ARBA" id="ARBA00022452"/>
    </source>
</evidence>
<evidence type="ECO:0000256" key="6">
    <source>
        <dbReference type="ARBA" id="ARBA00023237"/>
    </source>
</evidence>
<evidence type="ECO:0000259" key="8">
    <source>
        <dbReference type="PROSITE" id="PS51779"/>
    </source>
</evidence>
<keyword evidence="2" id="KW-1134">Transmembrane beta strand</keyword>
<dbReference type="Pfam" id="PF07244">
    <property type="entry name" value="POTRA"/>
    <property type="match status" value="4"/>
</dbReference>
<reference evidence="9 10" key="1">
    <citation type="journal article" date="2015" name="Microbiome">
        <title>Genomic resolution of linkages in carbon, nitrogen, and sulfur cycling among widespread estuary sediment bacteria.</title>
        <authorList>
            <person name="Baker B.J."/>
            <person name="Lazar C.S."/>
            <person name="Teske A.P."/>
            <person name="Dick G.J."/>
        </authorList>
    </citation>
    <scope>NUCLEOTIDE SEQUENCE [LARGE SCALE GENOMIC DNA]</scope>
    <source>
        <strain evidence="9">SM23_60</strain>
    </source>
</reference>
<dbReference type="Proteomes" id="UP000051096">
    <property type="component" value="Unassembled WGS sequence"/>
</dbReference>
<dbReference type="NCBIfam" id="TIGR03303">
    <property type="entry name" value="OM_YaeT"/>
    <property type="match status" value="1"/>
</dbReference>
<keyword evidence="4" id="KW-0677">Repeat</keyword>